<comment type="subcellular location">
    <subcellularLocation>
        <location evidence="1">Membrane</location>
        <topology evidence="1">Multi-pass membrane protein</topology>
    </subcellularLocation>
</comment>
<keyword evidence="5 7" id="KW-1133">Transmembrane helix</keyword>
<evidence type="ECO:0000313" key="10">
    <source>
        <dbReference type="Proteomes" id="UP000248857"/>
    </source>
</evidence>
<evidence type="ECO:0000313" key="9">
    <source>
        <dbReference type="EMBL" id="PZD74130.1"/>
    </source>
</evidence>
<accession>A0A2W1JL71</accession>
<keyword evidence="9" id="KW-0645">Protease</keyword>
<keyword evidence="4 9" id="KW-0378">Hydrolase</keyword>
<feature type="domain" description="Peptidase S54 rhomboid" evidence="8">
    <location>
        <begin position="353"/>
        <end position="492"/>
    </location>
</feature>
<dbReference type="Proteomes" id="UP000248857">
    <property type="component" value="Unassembled WGS sequence"/>
</dbReference>
<dbReference type="InterPro" id="IPR022764">
    <property type="entry name" value="Peptidase_S54_rhomboid_dom"/>
</dbReference>
<evidence type="ECO:0000256" key="4">
    <source>
        <dbReference type="ARBA" id="ARBA00022801"/>
    </source>
</evidence>
<dbReference type="Gene3D" id="1.20.1540.10">
    <property type="entry name" value="Rhomboid-like"/>
    <property type="match status" value="1"/>
</dbReference>
<reference evidence="9 10" key="1">
    <citation type="journal article" date="2018" name="Sci. Rep.">
        <title>A novel species of the marine cyanobacterium Acaryochloris with a unique pigment content and lifestyle.</title>
        <authorList>
            <person name="Partensky F."/>
            <person name="Six C."/>
            <person name="Ratin M."/>
            <person name="Garczarek L."/>
            <person name="Vaulot D."/>
            <person name="Probert I."/>
            <person name="Calteau A."/>
            <person name="Gourvil P."/>
            <person name="Marie D."/>
            <person name="Grebert T."/>
            <person name="Bouchier C."/>
            <person name="Le Panse S."/>
            <person name="Gachenot M."/>
            <person name="Rodriguez F."/>
            <person name="Garrido J.L."/>
        </authorList>
    </citation>
    <scope>NUCLEOTIDE SEQUENCE [LARGE SCALE GENOMIC DNA]</scope>
    <source>
        <strain evidence="9 10">RCC1774</strain>
    </source>
</reference>
<name>A0A2W1JL71_9CYAN</name>
<organism evidence="9 10">
    <name type="scientific">Acaryochloris thomasi RCC1774</name>
    <dbReference type="NCBI Taxonomy" id="1764569"/>
    <lineage>
        <taxon>Bacteria</taxon>
        <taxon>Bacillati</taxon>
        <taxon>Cyanobacteriota</taxon>
        <taxon>Cyanophyceae</taxon>
        <taxon>Acaryochloridales</taxon>
        <taxon>Acaryochloridaceae</taxon>
        <taxon>Acaryochloris</taxon>
        <taxon>Acaryochloris thomasi</taxon>
    </lineage>
</organism>
<evidence type="ECO:0000256" key="3">
    <source>
        <dbReference type="ARBA" id="ARBA00022692"/>
    </source>
</evidence>
<evidence type="ECO:0000256" key="6">
    <source>
        <dbReference type="ARBA" id="ARBA00023136"/>
    </source>
</evidence>
<dbReference type="GO" id="GO:0006508">
    <property type="term" value="P:proteolysis"/>
    <property type="evidence" value="ECO:0007669"/>
    <property type="project" value="UniProtKB-KW"/>
</dbReference>
<keyword evidence="10" id="KW-1185">Reference proteome</keyword>
<evidence type="ECO:0000256" key="1">
    <source>
        <dbReference type="ARBA" id="ARBA00004141"/>
    </source>
</evidence>
<feature type="transmembrane region" description="Helical" evidence="7">
    <location>
        <begin position="419"/>
        <end position="441"/>
    </location>
</feature>
<keyword evidence="3 7" id="KW-0812">Transmembrane</keyword>
<dbReference type="GO" id="GO:0016020">
    <property type="term" value="C:membrane"/>
    <property type="evidence" value="ECO:0007669"/>
    <property type="project" value="UniProtKB-SubCell"/>
</dbReference>
<evidence type="ECO:0000256" key="5">
    <source>
        <dbReference type="ARBA" id="ARBA00022989"/>
    </source>
</evidence>
<dbReference type="InterPro" id="IPR035952">
    <property type="entry name" value="Rhomboid-like_sf"/>
</dbReference>
<dbReference type="PANTHER" id="PTHR43731">
    <property type="entry name" value="RHOMBOID PROTEASE"/>
    <property type="match status" value="1"/>
</dbReference>
<evidence type="ECO:0000259" key="8">
    <source>
        <dbReference type="Pfam" id="PF01694"/>
    </source>
</evidence>
<dbReference type="InterPro" id="IPR050925">
    <property type="entry name" value="Rhomboid_protease_S54"/>
</dbReference>
<dbReference type="AlphaFoldDB" id="A0A2W1JL71"/>
<evidence type="ECO:0000256" key="2">
    <source>
        <dbReference type="ARBA" id="ARBA00009045"/>
    </source>
</evidence>
<gene>
    <name evidence="9" type="primary">gluP_1</name>
    <name evidence="9" type="ORF">C1752_01255</name>
</gene>
<dbReference type="EMBL" id="PQWO01000003">
    <property type="protein sequence ID" value="PZD74130.1"/>
    <property type="molecule type" value="Genomic_DNA"/>
</dbReference>
<feature type="transmembrane region" description="Helical" evidence="7">
    <location>
        <begin position="20"/>
        <end position="41"/>
    </location>
</feature>
<comment type="similarity">
    <text evidence="2">Belongs to the peptidase S54 family.</text>
</comment>
<dbReference type="PANTHER" id="PTHR43731:SF14">
    <property type="entry name" value="PRESENILIN-ASSOCIATED RHOMBOID-LIKE PROTEIN, MITOCHONDRIAL"/>
    <property type="match status" value="1"/>
</dbReference>
<dbReference type="SUPFAM" id="SSF144091">
    <property type="entry name" value="Rhomboid-like"/>
    <property type="match status" value="1"/>
</dbReference>
<feature type="transmembrane region" description="Helical" evidence="7">
    <location>
        <begin position="453"/>
        <end position="469"/>
    </location>
</feature>
<sequence length="498" mass="55783">MAVSGLILGLMWVLWLHQPQTAGLLGGAVWVIFVVLPLISFRRTQVLAAQYRFQAAARCAYFGRLFHPFDGWWIYPGYLRALALAQFGRPEAIGHFERLKNTTSGLGQAAYCNLFRVKGDWEGLRRWVEQDITLENLSRYPRLISFYLQALGETNALNAMVETMDRFQSLLQKMGQIDWNLGRLIVFTYCGQPAVVSHLLQGTRTPRDRRFWLATACMAAGKPEVAQADIDEILDSGDLLYYQTLQARTQWSRSKSDLSDRSHALLRQWRPDVDRAFPSVTTSASLKTSPVTLVLIGINLLFFLREIQGGSLDILFMLNSLRGISTPDQMLLAHQEMLIQLGALVKYETVINGEWSRVLTATFLHYDISHLLFNMLGLAILGPFVEKQLGRLRFSLMYFVAGVGSMLLVLQGLDPRGLALGASGAVMGVLGAEAVILLLQWRRKPSRFAQRRLRLIGIVVASQTVFDLITPEVSFIGHISGLVLGFVAGLILQIRRGT</sequence>
<feature type="transmembrane region" description="Helical" evidence="7">
    <location>
        <begin position="475"/>
        <end position="494"/>
    </location>
</feature>
<dbReference type="Pfam" id="PF01694">
    <property type="entry name" value="Rhomboid"/>
    <property type="match status" value="1"/>
</dbReference>
<protein>
    <submittedName>
        <fullName evidence="9">Rhomboid protease GluP</fullName>
        <ecNumber evidence="9">3.4.21.105</ecNumber>
    </submittedName>
</protein>
<keyword evidence="6 7" id="KW-0472">Membrane</keyword>
<dbReference type="GO" id="GO:0004252">
    <property type="term" value="F:serine-type endopeptidase activity"/>
    <property type="evidence" value="ECO:0007669"/>
    <property type="project" value="InterPro"/>
</dbReference>
<comment type="caution">
    <text evidence="9">The sequence shown here is derived from an EMBL/GenBank/DDBJ whole genome shotgun (WGS) entry which is preliminary data.</text>
</comment>
<feature type="transmembrane region" description="Helical" evidence="7">
    <location>
        <begin position="396"/>
        <end position="413"/>
    </location>
</feature>
<proteinExistence type="inferred from homology"/>
<dbReference type="EC" id="3.4.21.105" evidence="9"/>
<evidence type="ECO:0000256" key="7">
    <source>
        <dbReference type="SAM" id="Phobius"/>
    </source>
</evidence>